<protein>
    <recommendedName>
        <fullName evidence="12">Purine-cytosine permease</fullName>
    </recommendedName>
</protein>
<gene>
    <name evidence="10" type="ORF">EHS24_007003</name>
</gene>
<evidence type="ECO:0000256" key="8">
    <source>
        <dbReference type="SAM" id="MobiDB-lite"/>
    </source>
</evidence>
<dbReference type="Proteomes" id="UP000279236">
    <property type="component" value="Unassembled WGS sequence"/>
</dbReference>
<dbReference type="PANTHER" id="PTHR31806:SF5">
    <property type="entry name" value="PURINE-CYTOSINE PERMEASE FCY21"/>
    <property type="match status" value="1"/>
</dbReference>
<feature type="transmembrane region" description="Helical" evidence="9">
    <location>
        <begin position="144"/>
        <end position="169"/>
    </location>
</feature>
<dbReference type="GO" id="GO:0022857">
    <property type="term" value="F:transmembrane transporter activity"/>
    <property type="evidence" value="ECO:0007669"/>
    <property type="project" value="InterPro"/>
</dbReference>
<dbReference type="Gene3D" id="1.10.4160.10">
    <property type="entry name" value="Hydantoin permease"/>
    <property type="match status" value="1"/>
</dbReference>
<dbReference type="OrthoDB" id="2116389at2759"/>
<feature type="transmembrane region" description="Helical" evidence="9">
    <location>
        <begin position="487"/>
        <end position="506"/>
    </location>
</feature>
<feature type="transmembrane region" description="Helical" evidence="9">
    <location>
        <begin position="405"/>
        <end position="426"/>
    </location>
</feature>
<evidence type="ECO:0000256" key="3">
    <source>
        <dbReference type="ARBA" id="ARBA00022448"/>
    </source>
</evidence>
<dbReference type="GeneID" id="39591546"/>
<keyword evidence="3 7" id="KW-0813">Transport</keyword>
<name>A0A427XX74_9TREE</name>
<evidence type="ECO:0000256" key="5">
    <source>
        <dbReference type="ARBA" id="ARBA00022989"/>
    </source>
</evidence>
<feature type="transmembrane region" description="Helical" evidence="9">
    <location>
        <begin position="447"/>
        <end position="467"/>
    </location>
</feature>
<evidence type="ECO:0008006" key="12">
    <source>
        <dbReference type="Google" id="ProtNLM"/>
    </source>
</evidence>
<dbReference type="InterPro" id="IPR001248">
    <property type="entry name" value="Pur-cyt_permease"/>
</dbReference>
<feature type="transmembrane region" description="Helical" evidence="9">
    <location>
        <begin position="207"/>
        <end position="226"/>
    </location>
</feature>
<feature type="region of interest" description="Disordered" evidence="8">
    <location>
        <begin position="1"/>
        <end position="22"/>
    </location>
</feature>
<feature type="transmembrane region" description="Helical" evidence="9">
    <location>
        <begin position="377"/>
        <end position="399"/>
    </location>
</feature>
<sequence>MTASTDYEKAYPAAVPTQSPDLSETTTRVYPVGLKGRVERVSDFLVEHGVEERGIQPRPEDERERLSWRSYFPQLTFWAALNTNILTFSEGMLGPSLFGLDFKTSVWVIVVFNAVMCLPPAYLATNGPRTGMRQMVQARYVLGYFPAMVIGFANCVTLIGFLSLMTILGGQCLSLASDSSMSWDVGIVVVAIIGVLLSFIGLRALHILSLTSLPVVFMLYIVLVGVTGDKLHLAVSETATAATAVTASGVLGYAASQIGFTVSYSAIASDFTTLLPSNTPRVPLFLCVYLGLLVPIICIQIFGAACQLAAFSLPHWSAAADIGVPNLLFVMSGAGGAAKFVMVLFCLSVVANVAPTIYSCGLSAQVCLPFLVRVPRYFLAIVVTGVYLPVAIVGSTHFYTVLENFLAVLGYWSALYLPPAIIEPLVFRAPVSLKTYAVDIYNKPSKLPIGLGFIAGCCVGIPLVAAGMSQVWWNGWIARKIGGAGDLGFELAFVGVAIVFLPARYLERKYTKR</sequence>
<comment type="caution">
    <text evidence="10">The sequence shown here is derived from an EMBL/GenBank/DDBJ whole genome shotgun (WGS) entry which is preliminary data.</text>
</comment>
<evidence type="ECO:0000313" key="10">
    <source>
        <dbReference type="EMBL" id="RSH83325.1"/>
    </source>
</evidence>
<evidence type="ECO:0000256" key="6">
    <source>
        <dbReference type="ARBA" id="ARBA00023136"/>
    </source>
</evidence>
<keyword evidence="11" id="KW-1185">Reference proteome</keyword>
<dbReference type="EMBL" id="RSCE01000004">
    <property type="protein sequence ID" value="RSH83325.1"/>
    <property type="molecule type" value="Genomic_DNA"/>
</dbReference>
<evidence type="ECO:0000256" key="9">
    <source>
        <dbReference type="SAM" id="Phobius"/>
    </source>
</evidence>
<evidence type="ECO:0000256" key="1">
    <source>
        <dbReference type="ARBA" id="ARBA00004141"/>
    </source>
</evidence>
<accession>A0A427XX74</accession>
<feature type="transmembrane region" description="Helical" evidence="9">
    <location>
        <begin position="104"/>
        <end position="123"/>
    </location>
</feature>
<organism evidence="10 11">
    <name type="scientific">Apiotrichum porosum</name>
    <dbReference type="NCBI Taxonomy" id="105984"/>
    <lineage>
        <taxon>Eukaryota</taxon>
        <taxon>Fungi</taxon>
        <taxon>Dikarya</taxon>
        <taxon>Basidiomycota</taxon>
        <taxon>Agaricomycotina</taxon>
        <taxon>Tremellomycetes</taxon>
        <taxon>Trichosporonales</taxon>
        <taxon>Trichosporonaceae</taxon>
        <taxon>Apiotrichum</taxon>
    </lineage>
</organism>
<keyword evidence="5 9" id="KW-1133">Transmembrane helix</keyword>
<dbReference type="PANTHER" id="PTHR31806">
    <property type="entry name" value="PURINE-CYTOSINE PERMEASE FCY2-RELATED"/>
    <property type="match status" value="1"/>
</dbReference>
<comment type="subcellular location">
    <subcellularLocation>
        <location evidence="1">Membrane</location>
        <topology evidence="1">Multi-pass membrane protein</topology>
    </subcellularLocation>
</comment>
<dbReference type="PIRSF" id="PIRSF002744">
    <property type="entry name" value="Pur-cyt_permease"/>
    <property type="match status" value="1"/>
</dbReference>
<feature type="transmembrane region" description="Helical" evidence="9">
    <location>
        <begin position="181"/>
        <end position="200"/>
    </location>
</feature>
<dbReference type="InterPro" id="IPR026030">
    <property type="entry name" value="Pur-cyt_permease_Fcy2/21/22"/>
</dbReference>
<dbReference type="GO" id="GO:0005886">
    <property type="term" value="C:plasma membrane"/>
    <property type="evidence" value="ECO:0007669"/>
    <property type="project" value="TreeGrafter"/>
</dbReference>
<feature type="transmembrane region" description="Helical" evidence="9">
    <location>
        <begin position="75"/>
        <end position="98"/>
    </location>
</feature>
<feature type="transmembrane region" description="Helical" evidence="9">
    <location>
        <begin position="282"/>
        <end position="306"/>
    </location>
</feature>
<dbReference type="STRING" id="105984.A0A427XX74"/>
<evidence type="ECO:0000256" key="4">
    <source>
        <dbReference type="ARBA" id="ARBA00022692"/>
    </source>
</evidence>
<dbReference type="Pfam" id="PF02133">
    <property type="entry name" value="Transp_cyt_pur"/>
    <property type="match status" value="1"/>
</dbReference>
<keyword evidence="6 7" id="KW-0472">Membrane</keyword>
<keyword evidence="4 9" id="KW-0812">Transmembrane</keyword>
<evidence type="ECO:0000313" key="11">
    <source>
        <dbReference type="Proteomes" id="UP000279236"/>
    </source>
</evidence>
<dbReference type="RefSeq" id="XP_028477277.1">
    <property type="nucleotide sequence ID" value="XM_028622385.1"/>
</dbReference>
<evidence type="ECO:0000256" key="2">
    <source>
        <dbReference type="ARBA" id="ARBA00008974"/>
    </source>
</evidence>
<dbReference type="AlphaFoldDB" id="A0A427XX74"/>
<evidence type="ECO:0000256" key="7">
    <source>
        <dbReference type="PIRNR" id="PIRNR002744"/>
    </source>
</evidence>
<comment type="similarity">
    <text evidence="2 7">Belongs to the purine-cytosine permease (2.A.39) family.</text>
</comment>
<proteinExistence type="inferred from homology"/>
<reference evidence="10 11" key="1">
    <citation type="submission" date="2018-11" db="EMBL/GenBank/DDBJ databases">
        <title>Genome sequence of Apiotrichum porosum DSM 27194.</title>
        <authorList>
            <person name="Aliyu H."/>
            <person name="Gorte O."/>
            <person name="Ochsenreither K."/>
        </authorList>
    </citation>
    <scope>NUCLEOTIDE SEQUENCE [LARGE SCALE GENOMIC DNA]</scope>
    <source>
        <strain evidence="10 11">DSM 27194</strain>
    </source>
</reference>